<accession>A0ABX5SLZ3</accession>
<dbReference type="Pfam" id="PF01266">
    <property type="entry name" value="DAO"/>
    <property type="match status" value="1"/>
</dbReference>
<name>A0ABX5SLZ3_9LACO</name>
<dbReference type="NCBIfam" id="NF008425">
    <property type="entry name" value="PRK11259.1"/>
    <property type="match status" value="1"/>
</dbReference>
<proteinExistence type="predicted"/>
<dbReference type="EMBL" id="CP037939">
    <property type="protein sequence ID" value="QBR47170.1"/>
    <property type="molecule type" value="Genomic_DNA"/>
</dbReference>
<reference evidence="6 7" key="1">
    <citation type="submission" date="2019-03" db="EMBL/GenBank/DDBJ databases">
        <title>Complete Genome Sequence of Leuconostoc kimchii strain NKJ218 Isolated from Homemade Kimchi.</title>
        <authorList>
            <person name="Jung J.Y."/>
            <person name="Jin H.M."/>
            <person name="Jung J.-W."/>
            <person name="Lee S.-Y."/>
            <person name="Ryu B.-G."/>
            <person name="Han S.-S."/>
            <person name="Kang H.K."/>
            <person name="Choi H.W."/>
            <person name="Chung E.J."/>
            <person name="Choi K.-M."/>
        </authorList>
    </citation>
    <scope>NUCLEOTIDE SEQUENCE [LARGE SCALE GENOMIC DNA]</scope>
    <source>
        <strain evidence="6 7">NKJ218</strain>
    </source>
</reference>
<dbReference type="PANTHER" id="PTHR10961:SF7">
    <property type="entry name" value="FAD DEPENDENT OXIDOREDUCTASE DOMAIN-CONTAINING PROTEIN"/>
    <property type="match status" value="1"/>
</dbReference>
<evidence type="ECO:0000313" key="7">
    <source>
        <dbReference type="Proteomes" id="UP000295756"/>
    </source>
</evidence>
<organism evidence="6 7">
    <name type="scientific">Leuconostoc kimchii</name>
    <dbReference type="NCBI Taxonomy" id="136609"/>
    <lineage>
        <taxon>Bacteria</taxon>
        <taxon>Bacillati</taxon>
        <taxon>Bacillota</taxon>
        <taxon>Bacilli</taxon>
        <taxon>Lactobacillales</taxon>
        <taxon>Lactobacillaceae</taxon>
        <taxon>Leuconostoc</taxon>
    </lineage>
</organism>
<evidence type="ECO:0000256" key="3">
    <source>
        <dbReference type="ARBA" id="ARBA00022827"/>
    </source>
</evidence>
<dbReference type="InterPro" id="IPR006076">
    <property type="entry name" value="FAD-dep_OxRdtase"/>
</dbReference>
<evidence type="ECO:0000259" key="5">
    <source>
        <dbReference type="Pfam" id="PF01266"/>
    </source>
</evidence>
<protein>
    <submittedName>
        <fullName evidence="6">N-methyl-L-tryptophan oxidase</fullName>
        <ecNumber evidence="6">1.5.3.2</ecNumber>
    </submittedName>
</protein>
<feature type="domain" description="FAD dependent oxidoreductase" evidence="5">
    <location>
        <begin position="6"/>
        <end position="354"/>
    </location>
</feature>
<keyword evidence="3" id="KW-0274">FAD</keyword>
<keyword evidence="2" id="KW-0285">Flavoprotein</keyword>
<evidence type="ECO:0000313" key="6">
    <source>
        <dbReference type="EMBL" id="QBR47170.1"/>
    </source>
</evidence>
<evidence type="ECO:0000256" key="4">
    <source>
        <dbReference type="ARBA" id="ARBA00023002"/>
    </source>
</evidence>
<dbReference type="GO" id="GO:0050131">
    <property type="term" value="F:N-methyl-L-amino-acid oxidase activity"/>
    <property type="evidence" value="ECO:0007669"/>
    <property type="project" value="UniProtKB-EC"/>
</dbReference>
<dbReference type="InterPro" id="IPR045170">
    <property type="entry name" value="MTOX"/>
</dbReference>
<gene>
    <name evidence="6" type="primary">solA</name>
    <name evidence="6" type="ORF">EW139_03170</name>
</gene>
<dbReference type="RefSeq" id="WP_013974908.1">
    <property type="nucleotide sequence ID" value="NZ_CP037939.1"/>
</dbReference>
<evidence type="ECO:0000256" key="2">
    <source>
        <dbReference type="ARBA" id="ARBA00022630"/>
    </source>
</evidence>
<dbReference type="Gene3D" id="3.30.9.10">
    <property type="entry name" value="D-Amino Acid Oxidase, subunit A, domain 2"/>
    <property type="match status" value="1"/>
</dbReference>
<sequence>MTEIYDLIVVGTGSVGSSAGYYASMKGLKVLEVDEGQPPHDQGSYHGDTRIIRHAYGENPMYVPLALRAQELWQSLEKQAQVKIFHETGVLNIGAEKSQFLSNIVISAEQYHLPIKIYDAKSANERWQQLNLPIGFEAILESRGGYLKSEDAVSAYVNQAKKVGAHQKFNTRVLAIADEHGLVHVQTNDGVFLGKHVVVTAGTWVKDLIPNLPIQPVRKVVSWFNSDQSLSERANFPAFTAETTDGNQYYGFPANDGMIKIGRHNGGQIISNREQRVQFGENSEDYDEITYFKQHVLRGVNQLHHGVSCTYDVSPDGHFIIDYVPGHKNIQVVTGLSGHGFKFASVLGEILIDRVLNIEPKYNLTAFSLSRFLK</sequence>
<dbReference type="Proteomes" id="UP000295756">
    <property type="component" value="Chromosome"/>
</dbReference>
<comment type="cofactor">
    <cofactor evidence="1">
        <name>FAD</name>
        <dbReference type="ChEBI" id="CHEBI:57692"/>
    </cofactor>
</comment>
<dbReference type="EC" id="1.5.3.2" evidence="6"/>
<keyword evidence="7" id="KW-1185">Reference proteome</keyword>
<dbReference type="SUPFAM" id="SSF51905">
    <property type="entry name" value="FAD/NAD(P)-binding domain"/>
    <property type="match status" value="1"/>
</dbReference>
<keyword evidence="4 6" id="KW-0560">Oxidoreductase</keyword>
<dbReference type="Gene3D" id="3.50.50.60">
    <property type="entry name" value="FAD/NAD(P)-binding domain"/>
    <property type="match status" value="1"/>
</dbReference>
<evidence type="ECO:0000256" key="1">
    <source>
        <dbReference type="ARBA" id="ARBA00001974"/>
    </source>
</evidence>
<dbReference type="PANTHER" id="PTHR10961">
    <property type="entry name" value="PEROXISOMAL SARCOSINE OXIDASE"/>
    <property type="match status" value="1"/>
</dbReference>
<dbReference type="InterPro" id="IPR036188">
    <property type="entry name" value="FAD/NAD-bd_sf"/>
</dbReference>
<dbReference type="SUPFAM" id="SSF54373">
    <property type="entry name" value="FAD-linked reductases, C-terminal domain"/>
    <property type="match status" value="1"/>
</dbReference>